<accession>A0ABS7RNW2</accession>
<dbReference type="RefSeq" id="WP_221026530.1">
    <property type="nucleotide sequence ID" value="NZ_JAIEZQ010000003.1"/>
</dbReference>
<keyword evidence="2" id="KW-0472">Membrane</keyword>
<feature type="compositionally biased region" description="Pro residues" evidence="1">
    <location>
        <begin position="1"/>
        <end position="10"/>
    </location>
</feature>
<name>A0ABS7RNW2_9ACTN</name>
<dbReference type="Proteomes" id="UP000754710">
    <property type="component" value="Unassembled WGS sequence"/>
</dbReference>
<feature type="transmembrane region" description="Helical" evidence="2">
    <location>
        <begin position="26"/>
        <end position="49"/>
    </location>
</feature>
<proteinExistence type="predicted"/>
<protein>
    <submittedName>
        <fullName evidence="3">Uncharacterized protein</fullName>
    </submittedName>
</protein>
<feature type="region of interest" description="Disordered" evidence="1">
    <location>
        <begin position="1"/>
        <end position="21"/>
    </location>
</feature>
<sequence>MTAEPVPGPARSPAGPADGHSRPARWAVGLAAAVAAVIAVSYTIFAVALAVGGVGATEDTWVGLLGAVALLGGLVASLAAFALAVVAKVRHEQWALLWLPLSLFPALLVVVVLGETLWWE</sequence>
<gene>
    <name evidence="3" type="ORF">K1X13_18085</name>
</gene>
<evidence type="ECO:0000256" key="2">
    <source>
        <dbReference type="SAM" id="Phobius"/>
    </source>
</evidence>
<comment type="caution">
    <text evidence="3">The sequence shown here is derived from an EMBL/GenBank/DDBJ whole genome shotgun (WGS) entry which is preliminary data.</text>
</comment>
<dbReference type="EMBL" id="JAIEZQ010000003">
    <property type="protein sequence ID" value="MBY9076744.1"/>
    <property type="molecule type" value="Genomic_DNA"/>
</dbReference>
<evidence type="ECO:0000313" key="4">
    <source>
        <dbReference type="Proteomes" id="UP000754710"/>
    </source>
</evidence>
<evidence type="ECO:0000313" key="3">
    <source>
        <dbReference type="EMBL" id="MBY9076744.1"/>
    </source>
</evidence>
<keyword evidence="2" id="KW-1133">Transmembrane helix</keyword>
<keyword evidence="4" id="KW-1185">Reference proteome</keyword>
<organism evidence="3 4">
    <name type="scientific">Nocardioides jiangsuensis</name>
    <dbReference type="NCBI Taxonomy" id="2866161"/>
    <lineage>
        <taxon>Bacteria</taxon>
        <taxon>Bacillati</taxon>
        <taxon>Actinomycetota</taxon>
        <taxon>Actinomycetes</taxon>
        <taxon>Propionibacteriales</taxon>
        <taxon>Nocardioidaceae</taxon>
        <taxon>Nocardioides</taxon>
    </lineage>
</organism>
<feature type="transmembrane region" description="Helical" evidence="2">
    <location>
        <begin position="94"/>
        <end position="114"/>
    </location>
</feature>
<evidence type="ECO:0000256" key="1">
    <source>
        <dbReference type="SAM" id="MobiDB-lite"/>
    </source>
</evidence>
<reference evidence="3 4" key="1">
    <citation type="submission" date="2021-08" db="EMBL/GenBank/DDBJ databases">
        <title>Nocardioides bacterium WL0053 sp. nov., isolated from the sediment.</title>
        <authorList>
            <person name="Wang L."/>
            <person name="Zhang D."/>
            <person name="Zhang A."/>
        </authorList>
    </citation>
    <scope>NUCLEOTIDE SEQUENCE [LARGE SCALE GENOMIC DNA]</scope>
    <source>
        <strain evidence="3 4">WL0053</strain>
    </source>
</reference>
<feature type="transmembrane region" description="Helical" evidence="2">
    <location>
        <begin position="61"/>
        <end position="87"/>
    </location>
</feature>
<keyword evidence="2" id="KW-0812">Transmembrane</keyword>